<evidence type="ECO:0000313" key="4">
    <source>
        <dbReference type="EMBL" id="KAG5667556.1"/>
    </source>
</evidence>
<dbReference type="SUPFAM" id="SSF54695">
    <property type="entry name" value="POZ domain"/>
    <property type="match status" value="1"/>
</dbReference>
<evidence type="ECO:0000313" key="5">
    <source>
        <dbReference type="Proteomes" id="UP001107558"/>
    </source>
</evidence>
<name>A0A9J6BCI6_POLVA</name>
<organism evidence="4 5">
    <name type="scientific">Polypedilum vanderplanki</name>
    <name type="common">Sleeping chironomid midge</name>
    <dbReference type="NCBI Taxonomy" id="319348"/>
    <lineage>
        <taxon>Eukaryota</taxon>
        <taxon>Metazoa</taxon>
        <taxon>Ecdysozoa</taxon>
        <taxon>Arthropoda</taxon>
        <taxon>Hexapoda</taxon>
        <taxon>Insecta</taxon>
        <taxon>Pterygota</taxon>
        <taxon>Neoptera</taxon>
        <taxon>Endopterygota</taxon>
        <taxon>Diptera</taxon>
        <taxon>Nematocera</taxon>
        <taxon>Chironomoidea</taxon>
        <taxon>Chironomidae</taxon>
        <taxon>Chironominae</taxon>
        <taxon>Polypedilum</taxon>
        <taxon>Polypedilum</taxon>
    </lineage>
</organism>
<dbReference type="InterPro" id="IPR000210">
    <property type="entry name" value="BTB/POZ_dom"/>
</dbReference>
<dbReference type="Pfam" id="PF13855">
    <property type="entry name" value="LRR_8"/>
    <property type="match status" value="1"/>
</dbReference>
<evidence type="ECO:0000256" key="2">
    <source>
        <dbReference type="SAM" id="MobiDB-lite"/>
    </source>
</evidence>
<accession>A0A9J6BCI6</accession>
<evidence type="ECO:0000259" key="3">
    <source>
        <dbReference type="PROSITE" id="PS50097"/>
    </source>
</evidence>
<dbReference type="Pfam" id="PF00651">
    <property type="entry name" value="BTB"/>
    <property type="match status" value="1"/>
</dbReference>
<dbReference type="SUPFAM" id="SSF52058">
    <property type="entry name" value="L domain-like"/>
    <property type="match status" value="1"/>
</dbReference>
<gene>
    <name evidence="4" type="ORF">PVAND_015535</name>
</gene>
<dbReference type="InterPro" id="IPR011333">
    <property type="entry name" value="SKP1/BTB/POZ_sf"/>
</dbReference>
<dbReference type="InterPro" id="IPR001611">
    <property type="entry name" value="Leu-rich_rpt"/>
</dbReference>
<dbReference type="InterPro" id="IPR032675">
    <property type="entry name" value="LRR_dom_sf"/>
</dbReference>
<proteinExistence type="predicted"/>
<dbReference type="Proteomes" id="UP001107558">
    <property type="component" value="Chromosome 4"/>
</dbReference>
<feature type="coiled-coil region" evidence="1">
    <location>
        <begin position="191"/>
        <end position="225"/>
    </location>
</feature>
<dbReference type="PANTHER" id="PTHR45632">
    <property type="entry name" value="LD33804P"/>
    <property type="match status" value="1"/>
</dbReference>
<feature type="coiled-coil region" evidence="1">
    <location>
        <begin position="250"/>
        <end position="336"/>
    </location>
</feature>
<keyword evidence="1" id="KW-0175">Coiled coil</keyword>
<dbReference type="PROSITE" id="PS50097">
    <property type="entry name" value="BTB"/>
    <property type="match status" value="1"/>
</dbReference>
<dbReference type="SMART" id="SM00225">
    <property type="entry name" value="BTB"/>
    <property type="match status" value="1"/>
</dbReference>
<keyword evidence="5" id="KW-1185">Reference proteome</keyword>
<dbReference type="OrthoDB" id="676979at2759"/>
<evidence type="ECO:0000256" key="1">
    <source>
        <dbReference type="SAM" id="Coils"/>
    </source>
</evidence>
<dbReference type="Gene3D" id="3.30.710.10">
    <property type="entry name" value="Potassium Channel Kv1.1, Chain A"/>
    <property type="match status" value="1"/>
</dbReference>
<feature type="domain" description="BTB" evidence="3">
    <location>
        <begin position="424"/>
        <end position="488"/>
    </location>
</feature>
<feature type="region of interest" description="Disordered" evidence="2">
    <location>
        <begin position="336"/>
        <end position="365"/>
    </location>
</feature>
<dbReference type="AlphaFoldDB" id="A0A9J6BCI6"/>
<reference evidence="4" key="1">
    <citation type="submission" date="2021-03" db="EMBL/GenBank/DDBJ databases">
        <title>Chromosome level genome of the anhydrobiotic midge Polypedilum vanderplanki.</title>
        <authorList>
            <person name="Yoshida Y."/>
            <person name="Kikawada T."/>
            <person name="Gusev O."/>
        </authorList>
    </citation>
    <scope>NUCLEOTIDE SEQUENCE</scope>
    <source>
        <strain evidence="4">NIAS01</strain>
        <tissue evidence="4">Whole body or cell culture</tissue>
    </source>
</reference>
<protein>
    <recommendedName>
        <fullName evidence="3">BTB domain-containing protein</fullName>
    </recommendedName>
</protein>
<feature type="compositionally biased region" description="Polar residues" evidence="2">
    <location>
        <begin position="336"/>
        <end position="364"/>
    </location>
</feature>
<sequence>MALIECNFIKTQNIYSATVSKNKLLEVVYFYGNHKNNKNNFDVTWLYFHSSEFIKMPRNIHESFPNLNELTISSCKLNSIERENLSNLPNLAKIIIYDCGLKKLNGDLFRDLKKLEYISFFNNKLEEIDPTILSELPKLWYVDFRKNSNIDMLFDSKIPNGKTLQDLNREIFHKCQPKPRIDLSVQSGPSEQQKLQQNNAFEIENQKLKSEINKLKTELNYSNDTIEDLDHLANKHRREITILLAKQSRLDKELRDANQIANEIKNLKAQNKNLDNLVNNQRKQLTSLLAKQSRQDKVIKDTNRIANENESLKAEIKKLKNENINLKSEIQKINNENSKQAAVSQKPQSENSTSHTSHIMTENTILRKERQNLKSENERLQSSLRNQEILIKNQRENLKTLQEKRKIDPSVNEIKRILNDPAFKDFTINVGESSFKVHKILFAARSATLNEIFKNNPEAEELNLRDIPESTFKVIYDFIYNNRLSDNANYIEVITAAIRLKINDLIEIAPSTLLNKIDEKNACDVLVLSNKINNEKLRQKAFEIIQIKIFPERKLADELAKQPEKLKALIDVKKKFDEEFENLAVKGERN</sequence>
<comment type="caution">
    <text evidence="4">The sequence shown here is derived from an EMBL/GenBank/DDBJ whole genome shotgun (WGS) entry which is preliminary data.</text>
</comment>
<dbReference type="Gene3D" id="3.80.10.10">
    <property type="entry name" value="Ribonuclease Inhibitor"/>
    <property type="match status" value="1"/>
</dbReference>
<dbReference type="CDD" id="cd18186">
    <property type="entry name" value="BTB_POZ_ZBTB_KLHL-like"/>
    <property type="match status" value="1"/>
</dbReference>
<dbReference type="EMBL" id="JADBJN010000004">
    <property type="protein sequence ID" value="KAG5667556.1"/>
    <property type="molecule type" value="Genomic_DNA"/>
</dbReference>